<keyword evidence="6" id="KW-0540">Nuclease</keyword>
<feature type="compositionally biased region" description="Polar residues" evidence="4">
    <location>
        <begin position="244"/>
        <end position="258"/>
    </location>
</feature>
<evidence type="ECO:0000256" key="1">
    <source>
        <dbReference type="ARBA" id="ARBA00010923"/>
    </source>
</evidence>
<dbReference type="InterPro" id="IPR052021">
    <property type="entry name" value="Type-I_RS_S_subunit"/>
</dbReference>
<dbReference type="EMBL" id="JAEDAH010000020">
    <property type="protein sequence ID" value="MCA6062864.1"/>
    <property type="molecule type" value="Genomic_DNA"/>
</dbReference>
<reference evidence="6 7" key="1">
    <citation type="submission" date="2020-12" db="EMBL/GenBank/DDBJ databases">
        <title>Novel Thalassolituus-related marine hydrocarbonoclastic bacteria mediated algae-derived hydrocarbons mineralization in twilight zone of the northern South China Sea.</title>
        <authorList>
            <person name="Dong C."/>
        </authorList>
    </citation>
    <scope>NUCLEOTIDE SEQUENCE [LARGE SCALE GENOMIC DNA]</scope>
    <source>
        <strain evidence="6 7">IMCC1826</strain>
    </source>
</reference>
<gene>
    <name evidence="6" type="ORF">I9W95_04500</name>
</gene>
<dbReference type="InterPro" id="IPR000055">
    <property type="entry name" value="Restrct_endonuc_typeI_TRD"/>
</dbReference>
<evidence type="ECO:0000256" key="2">
    <source>
        <dbReference type="ARBA" id="ARBA00022747"/>
    </source>
</evidence>
<dbReference type="SUPFAM" id="SSF116734">
    <property type="entry name" value="DNA methylase specificity domain"/>
    <property type="match status" value="2"/>
</dbReference>
<dbReference type="Gene3D" id="3.90.220.20">
    <property type="entry name" value="DNA methylase specificity domains"/>
    <property type="match status" value="2"/>
</dbReference>
<feature type="domain" description="Type I restriction modification DNA specificity" evidence="5">
    <location>
        <begin position="30"/>
        <end position="194"/>
    </location>
</feature>
<evidence type="ECO:0000313" key="6">
    <source>
        <dbReference type="EMBL" id="MCA6062864.1"/>
    </source>
</evidence>
<evidence type="ECO:0000259" key="5">
    <source>
        <dbReference type="Pfam" id="PF01420"/>
    </source>
</evidence>
<keyword evidence="2" id="KW-0680">Restriction system</keyword>
<dbReference type="InterPro" id="IPR044946">
    <property type="entry name" value="Restrct_endonuc_typeI_TRD_sf"/>
</dbReference>
<comment type="similarity">
    <text evidence="1">Belongs to the type-I restriction system S methylase family.</text>
</comment>
<dbReference type="CDD" id="cd17243">
    <property type="entry name" value="RMtype1_S_AchA6I-TRD2-CR2_like"/>
    <property type="match status" value="1"/>
</dbReference>
<dbReference type="Pfam" id="PF01420">
    <property type="entry name" value="Methylase_S"/>
    <property type="match status" value="2"/>
</dbReference>
<sequence length="497" mass="54641">MGSESTIFTVEELVKAGILERPMDGNHGGIHPKSSDYVPVGIPFVMASDLVNGEVDTRGCKFISAEQAACLKKGFSKTGDVLLSHKATIGRTAIVGEIESEFIMLTPQVTYYRIKDPERLNNKYLRYYFDSLEFQNLFNQWAGGGSTRAYLGITGQLKFPVALPDMRTQLFIADVLGTLDNKIALNRQINTTLESMAQALFKSWFVDFDPVIDNALAAGNEIPDALQKRAAARAARREALRQQTSKTTGATDAASSEQALPETGLSDQRLPSEIQQRFPDRFVFTEEMGWVPEGWGVKPLSSIIELIGGGTPKTSVEEYWGGDIPWFSVVDAPNPSDVFVLYTEKSITQSGLDNSSAKLLRKGTTIISARGTVGKCAVVSRPMAMNQSCYGLVGANGNADFFTYYMVLRKVHELQQRSHGSVFSTITRDTFKGLNVADCSALLTQKFDAQIESYMGRILCNLEQIQVLTNLRDSLLPKLLSGQITIPDAEQQLAEVL</sequence>
<keyword evidence="7" id="KW-1185">Reference proteome</keyword>
<dbReference type="RefSeq" id="WP_225672296.1">
    <property type="nucleotide sequence ID" value="NZ_JAEDAH010000020.1"/>
</dbReference>
<dbReference type="Gene3D" id="1.10.287.1120">
    <property type="entry name" value="Bipartite methylase S protein"/>
    <property type="match status" value="1"/>
</dbReference>
<name>A0ABS7ZMC1_9GAMM</name>
<organism evidence="6 7">
    <name type="scientific">Thalassolituus marinus</name>
    <dbReference type="NCBI Taxonomy" id="671053"/>
    <lineage>
        <taxon>Bacteria</taxon>
        <taxon>Pseudomonadati</taxon>
        <taxon>Pseudomonadota</taxon>
        <taxon>Gammaproteobacteria</taxon>
        <taxon>Oceanospirillales</taxon>
        <taxon>Oceanospirillaceae</taxon>
        <taxon>Thalassolituus</taxon>
    </lineage>
</organism>
<dbReference type="Proteomes" id="UP000714380">
    <property type="component" value="Unassembled WGS sequence"/>
</dbReference>
<dbReference type="PANTHER" id="PTHR30408:SF13">
    <property type="entry name" value="TYPE I RESTRICTION ENZYME HINDI SPECIFICITY SUBUNIT"/>
    <property type="match status" value="1"/>
</dbReference>
<evidence type="ECO:0000256" key="3">
    <source>
        <dbReference type="ARBA" id="ARBA00023125"/>
    </source>
</evidence>
<comment type="caution">
    <text evidence="6">The sequence shown here is derived from an EMBL/GenBank/DDBJ whole genome shotgun (WGS) entry which is preliminary data.</text>
</comment>
<keyword evidence="3" id="KW-0238">DNA-binding</keyword>
<evidence type="ECO:0000256" key="4">
    <source>
        <dbReference type="SAM" id="MobiDB-lite"/>
    </source>
</evidence>
<keyword evidence="6" id="KW-0378">Hydrolase</keyword>
<dbReference type="PANTHER" id="PTHR30408">
    <property type="entry name" value="TYPE-1 RESTRICTION ENZYME ECOKI SPECIFICITY PROTEIN"/>
    <property type="match status" value="1"/>
</dbReference>
<protein>
    <submittedName>
        <fullName evidence="6">Restriction endonuclease subunit S</fullName>
    </submittedName>
</protein>
<evidence type="ECO:0000313" key="7">
    <source>
        <dbReference type="Proteomes" id="UP000714380"/>
    </source>
</evidence>
<feature type="domain" description="Type I restriction modification DNA specificity" evidence="5">
    <location>
        <begin position="292"/>
        <end position="436"/>
    </location>
</feature>
<accession>A0ABS7ZMC1</accession>
<proteinExistence type="inferred from homology"/>
<dbReference type="GO" id="GO:0004519">
    <property type="term" value="F:endonuclease activity"/>
    <property type="evidence" value="ECO:0007669"/>
    <property type="project" value="UniProtKB-KW"/>
</dbReference>
<keyword evidence="6" id="KW-0255">Endonuclease</keyword>
<feature type="region of interest" description="Disordered" evidence="4">
    <location>
        <begin position="237"/>
        <end position="271"/>
    </location>
</feature>